<gene>
    <name evidence="1" type="ORF">E4U09_001148</name>
</gene>
<protein>
    <submittedName>
        <fullName evidence="1">Uncharacterized protein</fullName>
    </submittedName>
</protein>
<dbReference type="Proteomes" id="UP000707071">
    <property type="component" value="Unassembled WGS sequence"/>
</dbReference>
<proteinExistence type="predicted"/>
<evidence type="ECO:0000313" key="2">
    <source>
        <dbReference type="Proteomes" id="UP000707071"/>
    </source>
</evidence>
<accession>A0A9P7QNW6</accession>
<dbReference type="EMBL" id="SRRH01000014">
    <property type="protein sequence ID" value="KAG6303044.1"/>
    <property type="molecule type" value="Genomic_DNA"/>
</dbReference>
<sequence length="407" mass="45917">MLNLLQLDDEKLRSDNQITNPTQANNVHKGVNVFCTAFSSLPEGFVLLWVFSVRPIFNKTQNEELDAVLKTIQNMIILPAYLPEKQRKLIFDPAQRSYLEKNPVIIEVSGLEHKFAPINPFRDLVNSKKLYNKAIDNMRSPEDWENLATLLAGFRKAGIKLKPEHWDKTVRLAVTQGHVNVILACAACAEETGLFFRKPEVVARVLAFSNDKISSKPTSNAEAKKALKSVELVLDILQRPGHAYNPGEPTHKRMHFSRLVRGMVMYARAAYVRTCAEPTAKDKDLLLDDVLLLTTLWEDALDKDLNKVMEFAKLNPTMVRMTEGEVRKSQVPEGLNGSAYIQVIAQNIKAMKLAQEILGEEAASLSPIVEVLETHLHKFASKSERRTAVWDKAYEKVMGEKATWAEV</sequence>
<evidence type="ECO:0000313" key="1">
    <source>
        <dbReference type="EMBL" id="KAG6303044.1"/>
    </source>
</evidence>
<dbReference type="AlphaFoldDB" id="A0A9P7QNW6"/>
<organism evidence="1 2">
    <name type="scientific">Claviceps aff. purpurea</name>
    <dbReference type="NCBI Taxonomy" id="1967640"/>
    <lineage>
        <taxon>Eukaryota</taxon>
        <taxon>Fungi</taxon>
        <taxon>Dikarya</taxon>
        <taxon>Ascomycota</taxon>
        <taxon>Pezizomycotina</taxon>
        <taxon>Sordariomycetes</taxon>
        <taxon>Hypocreomycetidae</taxon>
        <taxon>Hypocreales</taxon>
        <taxon>Clavicipitaceae</taxon>
        <taxon>Claviceps</taxon>
    </lineage>
</organism>
<comment type="caution">
    <text evidence="1">The sequence shown here is derived from an EMBL/GenBank/DDBJ whole genome shotgun (WGS) entry which is preliminary data.</text>
</comment>
<reference evidence="1 2" key="1">
    <citation type="journal article" date="2020" name="bioRxiv">
        <title>Whole genome comparisons of ergot fungi reveals the divergence and evolution of species within the genus Claviceps are the result of varying mechanisms driving genome evolution and host range expansion.</title>
        <authorList>
            <person name="Wyka S.A."/>
            <person name="Mondo S.J."/>
            <person name="Liu M."/>
            <person name="Dettman J."/>
            <person name="Nalam V."/>
            <person name="Broders K.D."/>
        </authorList>
    </citation>
    <scope>NUCLEOTIDE SEQUENCE [LARGE SCALE GENOMIC DNA]</scope>
    <source>
        <strain evidence="1 2">Clav52</strain>
    </source>
</reference>
<keyword evidence="2" id="KW-1185">Reference proteome</keyword>
<name>A0A9P7QNW6_9HYPO</name>